<accession>A0A9D4L3Y8</accession>
<dbReference type="AlphaFoldDB" id="A0A9D4L3Y8"/>
<evidence type="ECO:0000313" key="2">
    <source>
        <dbReference type="Proteomes" id="UP000828390"/>
    </source>
</evidence>
<keyword evidence="2" id="KW-1185">Reference proteome</keyword>
<dbReference type="Proteomes" id="UP000828390">
    <property type="component" value="Unassembled WGS sequence"/>
</dbReference>
<evidence type="ECO:0000313" key="1">
    <source>
        <dbReference type="EMBL" id="KAH3850848.1"/>
    </source>
</evidence>
<reference evidence="1" key="1">
    <citation type="journal article" date="2019" name="bioRxiv">
        <title>The Genome of the Zebra Mussel, Dreissena polymorpha: A Resource for Invasive Species Research.</title>
        <authorList>
            <person name="McCartney M.A."/>
            <person name="Auch B."/>
            <person name="Kono T."/>
            <person name="Mallez S."/>
            <person name="Zhang Y."/>
            <person name="Obille A."/>
            <person name="Becker A."/>
            <person name="Abrahante J.E."/>
            <person name="Garbe J."/>
            <person name="Badalamenti J.P."/>
            <person name="Herman A."/>
            <person name="Mangelson H."/>
            <person name="Liachko I."/>
            <person name="Sullivan S."/>
            <person name="Sone E.D."/>
            <person name="Koren S."/>
            <person name="Silverstein K.A.T."/>
            <person name="Beckman K.B."/>
            <person name="Gohl D.M."/>
        </authorList>
    </citation>
    <scope>NUCLEOTIDE SEQUENCE</scope>
    <source>
        <strain evidence="1">Duluth1</strain>
        <tissue evidence="1">Whole animal</tissue>
    </source>
</reference>
<protein>
    <submittedName>
        <fullName evidence="1">Uncharacterized protein</fullName>
    </submittedName>
</protein>
<name>A0A9D4L3Y8_DREPO</name>
<reference evidence="1" key="2">
    <citation type="submission" date="2020-11" db="EMBL/GenBank/DDBJ databases">
        <authorList>
            <person name="McCartney M.A."/>
            <person name="Auch B."/>
            <person name="Kono T."/>
            <person name="Mallez S."/>
            <person name="Becker A."/>
            <person name="Gohl D.M."/>
            <person name="Silverstein K.A.T."/>
            <person name="Koren S."/>
            <person name="Bechman K.B."/>
            <person name="Herman A."/>
            <person name="Abrahante J.E."/>
            <person name="Garbe J."/>
        </authorList>
    </citation>
    <scope>NUCLEOTIDE SEQUENCE</scope>
    <source>
        <strain evidence="1">Duluth1</strain>
        <tissue evidence="1">Whole animal</tissue>
    </source>
</reference>
<proteinExistence type="predicted"/>
<dbReference type="EMBL" id="JAIWYP010000003">
    <property type="protein sequence ID" value="KAH3850848.1"/>
    <property type="molecule type" value="Genomic_DNA"/>
</dbReference>
<comment type="caution">
    <text evidence="1">The sequence shown here is derived from an EMBL/GenBank/DDBJ whole genome shotgun (WGS) entry which is preliminary data.</text>
</comment>
<sequence>MLGNPTAIVRIVQEPIAIDSVSCYSLLQGFFNFVHHEQVFEELTQRVIQK</sequence>
<organism evidence="1 2">
    <name type="scientific">Dreissena polymorpha</name>
    <name type="common">Zebra mussel</name>
    <name type="synonym">Mytilus polymorpha</name>
    <dbReference type="NCBI Taxonomy" id="45954"/>
    <lineage>
        <taxon>Eukaryota</taxon>
        <taxon>Metazoa</taxon>
        <taxon>Spiralia</taxon>
        <taxon>Lophotrochozoa</taxon>
        <taxon>Mollusca</taxon>
        <taxon>Bivalvia</taxon>
        <taxon>Autobranchia</taxon>
        <taxon>Heteroconchia</taxon>
        <taxon>Euheterodonta</taxon>
        <taxon>Imparidentia</taxon>
        <taxon>Neoheterodontei</taxon>
        <taxon>Myida</taxon>
        <taxon>Dreissenoidea</taxon>
        <taxon>Dreissenidae</taxon>
        <taxon>Dreissena</taxon>
    </lineage>
</organism>
<gene>
    <name evidence="1" type="ORF">DPMN_093323</name>
</gene>